<evidence type="ECO:0000256" key="1">
    <source>
        <dbReference type="ARBA" id="ARBA00023002"/>
    </source>
</evidence>
<dbReference type="EMBL" id="MU404350">
    <property type="protein sequence ID" value="KAI1617877.1"/>
    <property type="molecule type" value="Genomic_DNA"/>
</dbReference>
<evidence type="ECO:0000259" key="3">
    <source>
        <dbReference type="Pfam" id="PF00248"/>
    </source>
</evidence>
<dbReference type="Proteomes" id="UP001203852">
    <property type="component" value="Unassembled WGS sequence"/>
</dbReference>
<evidence type="ECO:0000313" key="5">
    <source>
        <dbReference type="Proteomes" id="UP001203852"/>
    </source>
</evidence>
<keyword evidence="4" id="KW-0406">Ion transport</keyword>
<comment type="caution">
    <text evidence="4">The sequence shown here is derived from an EMBL/GenBank/DDBJ whole genome shotgun (WGS) entry which is preliminary data.</text>
</comment>
<dbReference type="GO" id="GO:0034220">
    <property type="term" value="P:monoatomic ion transmembrane transport"/>
    <property type="evidence" value="ECO:0007669"/>
    <property type="project" value="UniProtKB-KW"/>
</dbReference>
<accession>A0AAN6E5M0</accession>
<feature type="domain" description="NADP-dependent oxidoreductase" evidence="3">
    <location>
        <begin position="15"/>
        <end position="325"/>
    </location>
</feature>
<dbReference type="GO" id="GO:0016491">
    <property type="term" value="F:oxidoreductase activity"/>
    <property type="evidence" value="ECO:0007669"/>
    <property type="project" value="UniProtKB-KW"/>
</dbReference>
<dbReference type="InterPro" id="IPR036812">
    <property type="entry name" value="NAD(P)_OxRdtase_dom_sf"/>
</dbReference>
<keyword evidence="4" id="KW-0407">Ion channel</keyword>
<organism evidence="4 5">
    <name type="scientific">Exophiala viscosa</name>
    <dbReference type="NCBI Taxonomy" id="2486360"/>
    <lineage>
        <taxon>Eukaryota</taxon>
        <taxon>Fungi</taxon>
        <taxon>Dikarya</taxon>
        <taxon>Ascomycota</taxon>
        <taxon>Pezizomycotina</taxon>
        <taxon>Eurotiomycetes</taxon>
        <taxon>Chaetothyriomycetidae</taxon>
        <taxon>Chaetothyriales</taxon>
        <taxon>Herpotrichiellaceae</taxon>
        <taxon>Exophiala</taxon>
    </lineage>
</organism>
<reference evidence="4" key="1">
    <citation type="journal article" date="2022" name="bioRxiv">
        <title>Deciphering the potential niche of two novel black yeast fungi from a biological soil crust based on their genomes, phenotypes, and melanin regulation.</title>
        <authorList>
            <consortium name="DOE Joint Genome Institute"/>
            <person name="Carr E.C."/>
            <person name="Barton Q."/>
            <person name="Grambo S."/>
            <person name="Sullivan M."/>
            <person name="Renfro C.M."/>
            <person name="Kuo A."/>
            <person name="Pangilinan J."/>
            <person name="Lipzen A."/>
            <person name="Keymanesh K."/>
            <person name="Savage E."/>
            <person name="Barry K."/>
            <person name="Grigoriev I.V."/>
            <person name="Riekhof W.R."/>
            <person name="Harris S.S."/>
        </authorList>
    </citation>
    <scope>NUCLEOTIDE SEQUENCE</scope>
    <source>
        <strain evidence="4">JF 03-4F</strain>
    </source>
</reference>
<gene>
    <name evidence="4" type="ORF">EDD36DRAFT_479839</name>
</gene>
<dbReference type="PANTHER" id="PTHR43364">
    <property type="entry name" value="NADH-SPECIFIC METHYLGLYOXAL REDUCTASE-RELATED"/>
    <property type="match status" value="1"/>
</dbReference>
<name>A0AAN6E5M0_9EURO</name>
<keyword evidence="5" id="KW-1185">Reference proteome</keyword>
<keyword evidence="1" id="KW-0560">Oxidoreductase</keyword>
<protein>
    <submittedName>
        <fullName evidence="4">Voltage-gated shaker-like K+ channel, subunit</fullName>
    </submittedName>
</protein>
<comment type="similarity">
    <text evidence="2">Belongs to the aldo/keto reductase family. Aldo/keto reductase 2 subfamily.</text>
</comment>
<dbReference type="InterPro" id="IPR050523">
    <property type="entry name" value="AKR_Detox_Biosynth"/>
</dbReference>
<proteinExistence type="inferred from homology"/>
<dbReference type="Gene3D" id="3.20.20.100">
    <property type="entry name" value="NADP-dependent oxidoreductase domain"/>
    <property type="match status" value="1"/>
</dbReference>
<dbReference type="PANTHER" id="PTHR43364:SF15">
    <property type="entry name" value="ARYL-ALCOHOL DEHYDROGENASE AAD16-RELATED"/>
    <property type="match status" value="1"/>
</dbReference>
<dbReference type="Pfam" id="PF00248">
    <property type="entry name" value="Aldo_ket_red"/>
    <property type="match status" value="1"/>
</dbReference>
<dbReference type="AlphaFoldDB" id="A0AAN6E5M0"/>
<dbReference type="CDD" id="cd19079">
    <property type="entry name" value="AKR_EcYajO-like"/>
    <property type="match status" value="1"/>
</dbReference>
<evidence type="ECO:0000256" key="2">
    <source>
        <dbReference type="ARBA" id="ARBA00038157"/>
    </source>
</evidence>
<evidence type="ECO:0000313" key="4">
    <source>
        <dbReference type="EMBL" id="KAI1617877.1"/>
    </source>
</evidence>
<dbReference type="GO" id="GO:0005829">
    <property type="term" value="C:cytosol"/>
    <property type="evidence" value="ECO:0007669"/>
    <property type="project" value="UniProtKB-ARBA"/>
</dbReference>
<dbReference type="InterPro" id="IPR023210">
    <property type="entry name" value="NADP_OxRdtase_dom"/>
</dbReference>
<sequence>MEYTRLGKSGLKVSKIILGAMSFGSSQWQDWVLDEEAALPIIEHAYKSGINTWDTADIYSHGESERLLGQALKTYNIPRENVVILTKGYFALSQDGSQLPLSECMVNDGSLTNRVGLSRKKLFDAVEACVARLGTYIDVFQIHRLDRDVPKEEIMRALNDLVESGKIRYIGASSMSAWEFQQLQNIAEKNNWHKFISMQNYLNLLYREEEREMLPYCENTGVGIIPWSSMAGGVLARPWGSATKRSENDKHKLPYGAVEVQKAVLERVEELSQKRDVPMSAISTAWVLQKGACPILGLGSKDRIDDAILALSVKLTQEEIDYLEEPYQPRSVTGY</sequence>
<dbReference type="FunFam" id="3.20.20.100:FF:000004">
    <property type="entry name" value="Oxidoreductase, aldo/keto reductase"/>
    <property type="match status" value="1"/>
</dbReference>
<dbReference type="SUPFAM" id="SSF51430">
    <property type="entry name" value="NAD(P)-linked oxidoreductase"/>
    <property type="match status" value="1"/>
</dbReference>
<keyword evidence="4" id="KW-0813">Transport</keyword>